<evidence type="ECO:0000256" key="5">
    <source>
        <dbReference type="PROSITE-ProRule" id="PRU00104"/>
    </source>
</evidence>
<dbReference type="EMBL" id="JADGIZ020000040">
    <property type="protein sequence ID" value="KAL2913858.1"/>
    <property type="molecule type" value="Genomic_DNA"/>
</dbReference>
<feature type="domain" description="HECT" evidence="6">
    <location>
        <begin position="271"/>
        <end position="602"/>
    </location>
</feature>
<dbReference type="Proteomes" id="UP001527925">
    <property type="component" value="Unassembled WGS sequence"/>
</dbReference>
<dbReference type="EC" id="2.3.2.26" evidence="2"/>
<name>A0ABR4N2W8_9FUNG</name>
<evidence type="ECO:0000313" key="7">
    <source>
        <dbReference type="EMBL" id="KAL2913858.1"/>
    </source>
</evidence>
<protein>
    <recommendedName>
        <fullName evidence="2">HECT-type E3 ubiquitin transferase</fullName>
        <ecNumber evidence="2">2.3.2.26</ecNumber>
    </recommendedName>
</protein>
<dbReference type="Pfam" id="PF00632">
    <property type="entry name" value="HECT"/>
    <property type="match status" value="1"/>
</dbReference>
<comment type="catalytic activity">
    <reaction evidence="1">
        <text>S-ubiquitinyl-[E2 ubiquitin-conjugating enzyme]-L-cysteine + [acceptor protein]-L-lysine = [E2 ubiquitin-conjugating enzyme]-L-cysteine + N(6)-ubiquitinyl-[acceptor protein]-L-lysine.</text>
        <dbReference type="EC" id="2.3.2.26"/>
    </reaction>
</comment>
<evidence type="ECO:0000256" key="4">
    <source>
        <dbReference type="ARBA" id="ARBA00022786"/>
    </source>
</evidence>
<dbReference type="Gene3D" id="3.90.1750.10">
    <property type="entry name" value="Hect, E3 ligase catalytic domains"/>
    <property type="match status" value="1"/>
</dbReference>
<keyword evidence="4 5" id="KW-0833">Ubl conjugation pathway</keyword>
<dbReference type="InterPro" id="IPR035983">
    <property type="entry name" value="Hect_E3_ubiquitin_ligase"/>
</dbReference>
<keyword evidence="8" id="KW-1185">Reference proteome</keyword>
<evidence type="ECO:0000256" key="2">
    <source>
        <dbReference type="ARBA" id="ARBA00012485"/>
    </source>
</evidence>
<dbReference type="SUPFAM" id="SSF56204">
    <property type="entry name" value="Hect, E3 ligase catalytic domain"/>
    <property type="match status" value="1"/>
</dbReference>
<evidence type="ECO:0000259" key="6">
    <source>
        <dbReference type="PROSITE" id="PS50237"/>
    </source>
</evidence>
<reference evidence="7 8" key="1">
    <citation type="submission" date="2023-09" db="EMBL/GenBank/DDBJ databases">
        <title>Pangenome analysis of Batrachochytrium dendrobatidis and related Chytrids.</title>
        <authorList>
            <person name="Yacoub M.N."/>
            <person name="Stajich J.E."/>
            <person name="James T.Y."/>
        </authorList>
    </citation>
    <scope>NUCLEOTIDE SEQUENCE [LARGE SCALE GENOMIC DNA]</scope>
    <source>
        <strain evidence="7 8">JEL0888</strain>
    </source>
</reference>
<evidence type="ECO:0000256" key="1">
    <source>
        <dbReference type="ARBA" id="ARBA00000885"/>
    </source>
</evidence>
<evidence type="ECO:0000313" key="8">
    <source>
        <dbReference type="Proteomes" id="UP001527925"/>
    </source>
</evidence>
<dbReference type="InterPro" id="IPR044611">
    <property type="entry name" value="E3A/B/C-like"/>
</dbReference>
<dbReference type="PANTHER" id="PTHR45700">
    <property type="entry name" value="UBIQUITIN-PROTEIN LIGASE E3C"/>
    <property type="match status" value="1"/>
</dbReference>
<dbReference type="Gene3D" id="3.30.2410.10">
    <property type="entry name" value="Hect, E3 ligase catalytic domain"/>
    <property type="match status" value="1"/>
</dbReference>
<dbReference type="PROSITE" id="PS50237">
    <property type="entry name" value="HECT"/>
    <property type="match status" value="1"/>
</dbReference>
<dbReference type="Gene3D" id="3.30.2160.10">
    <property type="entry name" value="Hect, E3 ligase catalytic domain"/>
    <property type="match status" value="1"/>
</dbReference>
<dbReference type="CDD" id="cd00078">
    <property type="entry name" value="HECTc"/>
    <property type="match status" value="1"/>
</dbReference>
<feature type="active site" description="Glycyl thioester intermediate" evidence="5">
    <location>
        <position position="569"/>
    </location>
</feature>
<gene>
    <name evidence="7" type="ORF">HK105_206592</name>
</gene>
<dbReference type="SMART" id="SM00119">
    <property type="entry name" value="HECTc"/>
    <property type="match status" value="1"/>
</dbReference>
<evidence type="ECO:0000256" key="3">
    <source>
        <dbReference type="ARBA" id="ARBA00022679"/>
    </source>
</evidence>
<organism evidence="7 8">
    <name type="scientific">Polyrhizophydium stewartii</name>
    <dbReference type="NCBI Taxonomy" id="2732419"/>
    <lineage>
        <taxon>Eukaryota</taxon>
        <taxon>Fungi</taxon>
        <taxon>Fungi incertae sedis</taxon>
        <taxon>Chytridiomycota</taxon>
        <taxon>Chytridiomycota incertae sedis</taxon>
        <taxon>Chytridiomycetes</taxon>
        <taxon>Rhizophydiales</taxon>
        <taxon>Rhizophydiales incertae sedis</taxon>
        <taxon>Polyrhizophydium</taxon>
    </lineage>
</organism>
<accession>A0ABR4N2W8</accession>
<dbReference type="PANTHER" id="PTHR45700:SF8">
    <property type="entry name" value="HECT-TYPE E3 UBIQUITIN TRANSFERASE"/>
    <property type="match status" value="1"/>
</dbReference>
<sequence>MDRSAPTVDLPALKAWYGSVSDKSDTTFANAITTLLDHISHDVQSVRAGQTCIFLIIMEARPPECPANPAFLNANSLCSIMPKLCFIIATLPENLRLEFAWVVQESILQAAQTKPDRSHEFLQLVSIVQQFITLRIVSSASENEAFSPTQDTAVMSAVQTLGILASINDSNDFVPYYEFYNESVEASMDLKDEYPKWKSRDESSICSYPFVLSTSAKGDILKIESMIQMRHELQDAFFRAMFIGVNSPYLQIEVRREHVIRDALFQLEGKSAHDLKKQLRVSFEGEEGIDEGGVQKEFFQLVVRDMFRPDYGMFRHNEQSRLCWFANVNGLYDKEMIEEYTLMGRLIGLAIYNGVVLDIHMPLGLYKKLLDANPTLEDLAELDPDLGRGLKQLLEFDGDVEEVYARTFTAELEDPMGQRYSVELRPGGASEPVTNENRADFVELLVDFLLNKHIAHAFSAFRVGFDSVMQGSALQLFRPEELHELVCGSATLDFEALERSTQYDGFEKDSPVIRYFWEVVHEFTDEQKKLLLFFATGSDRVPVGGLSKLQFVIARNGTDSDRVPTSHTCYNVLLLCEYASKERLKDRLLTALANSNCGFFLN</sequence>
<keyword evidence="3" id="KW-0808">Transferase</keyword>
<dbReference type="InterPro" id="IPR000569">
    <property type="entry name" value="HECT_dom"/>
</dbReference>
<comment type="caution">
    <text evidence="7">The sequence shown here is derived from an EMBL/GenBank/DDBJ whole genome shotgun (WGS) entry which is preliminary data.</text>
</comment>
<proteinExistence type="predicted"/>